<dbReference type="Proteomes" id="UP001319827">
    <property type="component" value="Chromosome"/>
</dbReference>
<protein>
    <recommendedName>
        <fullName evidence="1">Metallo-beta-lactamase domain-containing protein</fullName>
    </recommendedName>
</protein>
<accession>A0ABN6DXC0</accession>
<feature type="domain" description="Metallo-beta-lactamase" evidence="1">
    <location>
        <begin position="3"/>
        <end position="151"/>
    </location>
</feature>
<evidence type="ECO:0000313" key="3">
    <source>
        <dbReference type="Proteomes" id="UP001319827"/>
    </source>
</evidence>
<dbReference type="EMBL" id="AP024355">
    <property type="protein sequence ID" value="BCR03806.1"/>
    <property type="molecule type" value="Genomic_DNA"/>
</dbReference>
<reference evidence="2 3" key="2">
    <citation type="journal article" date="2021" name="Int. J. Syst. Evol. Microbiol.">
        <title>Isolation and Polyphasic Characterization of Desulfuromonas versatilis sp. Nov., an Electrogenic Bacteria Capable of Versatile Metabolism Isolated from a Graphene Oxide-Reducing Enrichment Culture.</title>
        <authorList>
            <person name="Xie L."/>
            <person name="Yoshida N."/>
            <person name="Ishii S."/>
            <person name="Meng L."/>
        </authorList>
    </citation>
    <scope>NUCLEOTIDE SEQUENCE [LARGE SCALE GENOMIC DNA]</scope>
    <source>
        <strain evidence="2 3">NIT-T3</strain>
    </source>
</reference>
<evidence type="ECO:0000313" key="2">
    <source>
        <dbReference type="EMBL" id="BCR03806.1"/>
    </source>
</evidence>
<keyword evidence="3" id="KW-1185">Reference proteome</keyword>
<dbReference type="InterPro" id="IPR001279">
    <property type="entry name" value="Metallo-B-lactamas"/>
</dbReference>
<dbReference type="Pfam" id="PF12706">
    <property type="entry name" value="Lactamase_B_2"/>
    <property type="match status" value="1"/>
</dbReference>
<evidence type="ECO:0000259" key="1">
    <source>
        <dbReference type="Pfam" id="PF12706"/>
    </source>
</evidence>
<reference evidence="2 3" key="1">
    <citation type="journal article" date="2016" name="C (Basel)">
        <title>Selective Growth of and Electricity Production by Marine Exoelectrogenic Bacteria in Self-Aggregated Hydrogel of Microbially Reduced Graphene Oxide.</title>
        <authorList>
            <person name="Yoshida N."/>
            <person name="Goto Y."/>
            <person name="Miyata Y."/>
        </authorList>
    </citation>
    <scope>NUCLEOTIDE SEQUENCE [LARGE SCALE GENOMIC DNA]</scope>
    <source>
        <strain evidence="2 3">NIT-T3</strain>
    </source>
</reference>
<proteinExistence type="predicted"/>
<dbReference type="InterPro" id="IPR036866">
    <property type="entry name" value="RibonucZ/Hydroxyglut_hydro"/>
</dbReference>
<name>A0ABN6DXC0_9BACT</name>
<dbReference type="SUPFAM" id="SSF56281">
    <property type="entry name" value="Metallo-hydrolase/oxidoreductase"/>
    <property type="match status" value="1"/>
</dbReference>
<gene>
    <name evidence="2" type="ORF">DESUT3_08750</name>
</gene>
<sequence>MPQAIVLTHAHPDHADGLSEGAPCPVYATAETWEALADYPVANRELLHPGRPILIQGVWLAPRPVRHSPRVSTIGLRIRGDKGDFFYAPDLIGIPGPRRALQGVSLYIGDGSSFTGALTREENGQRYGHAPIPDQLRWCAEQGVAEAIFTHCGEEIVAGDEAQAISELETWGRKFGVRARLAFHGLELDW</sequence>
<dbReference type="Gene3D" id="3.60.15.10">
    <property type="entry name" value="Ribonuclease Z/Hydroxyacylglutathione hydrolase-like"/>
    <property type="match status" value="1"/>
</dbReference>
<organism evidence="2 3">
    <name type="scientific">Desulfuromonas versatilis</name>
    <dbReference type="NCBI Taxonomy" id="2802975"/>
    <lineage>
        <taxon>Bacteria</taxon>
        <taxon>Pseudomonadati</taxon>
        <taxon>Thermodesulfobacteriota</taxon>
        <taxon>Desulfuromonadia</taxon>
        <taxon>Desulfuromonadales</taxon>
        <taxon>Desulfuromonadaceae</taxon>
        <taxon>Desulfuromonas</taxon>
    </lineage>
</organism>